<feature type="region of interest" description="Disordered" evidence="7">
    <location>
        <begin position="432"/>
        <end position="529"/>
    </location>
</feature>
<feature type="compositionally biased region" description="Basic and acidic residues" evidence="7">
    <location>
        <begin position="60"/>
        <end position="69"/>
    </location>
</feature>
<evidence type="ECO:0000256" key="7">
    <source>
        <dbReference type="SAM" id="MobiDB-lite"/>
    </source>
</evidence>
<dbReference type="Pfam" id="PF06859">
    <property type="entry name" value="Bin3"/>
    <property type="match status" value="1"/>
</dbReference>
<feature type="domain" description="Bin3-type SAM" evidence="8">
    <location>
        <begin position="748"/>
        <end position="981"/>
    </location>
</feature>
<dbReference type="InterPro" id="IPR024160">
    <property type="entry name" value="BIN3_SAM-bd_dom"/>
</dbReference>
<feature type="compositionally biased region" description="Polar residues" evidence="7">
    <location>
        <begin position="1"/>
        <end position="11"/>
    </location>
</feature>
<evidence type="ECO:0000256" key="4">
    <source>
        <dbReference type="ARBA" id="ARBA00022691"/>
    </source>
</evidence>
<dbReference type="Pfam" id="PF13649">
    <property type="entry name" value="Methyltransf_25"/>
    <property type="match status" value="1"/>
</dbReference>
<organism evidence="9 10">
    <name type="scientific">Allacma fusca</name>
    <dbReference type="NCBI Taxonomy" id="39272"/>
    <lineage>
        <taxon>Eukaryota</taxon>
        <taxon>Metazoa</taxon>
        <taxon>Ecdysozoa</taxon>
        <taxon>Arthropoda</taxon>
        <taxon>Hexapoda</taxon>
        <taxon>Collembola</taxon>
        <taxon>Symphypleona</taxon>
        <taxon>Sminthuridae</taxon>
        <taxon>Allacma</taxon>
    </lineage>
</organism>
<dbReference type="GO" id="GO:0040031">
    <property type="term" value="P:snRNA modification"/>
    <property type="evidence" value="ECO:0007669"/>
    <property type="project" value="TreeGrafter"/>
</dbReference>
<feature type="region of interest" description="Disordered" evidence="7">
    <location>
        <begin position="1"/>
        <end position="146"/>
    </location>
</feature>
<evidence type="ECO:0000256" key="2">
    <source>
        <dbReference type="ARBA" id="ARBA00022603"/>
    </source>
</evidence>
<feature type="compositionally biased region" description="Low complexity" evidence="7">
    <location>
        <begin position="1017"/>
        <end position="1027"/>
    </location>
</feature>
<protein>
    <recommendedName>
        <fullName evidence="6">RNA methyltransferase</fullName>
        <ecNumber evidence="6">2.1.1.-</ecNumber>
    </recommendedName>
</protein>
<dbReference type="PROSITE" id="PS51515">
    <property type="entry name" value="BIN3_SAM"/>
    <property type="match status" value="1"/>
</dbReference>
<dbReference type="OrthoDB" id="10017101at2759"/>
<feature type="compositionally biased region" description="Basic residues" evidence="7">
    <location>
        <begin position="185"/>
        <end position="201"/>
    </location>
</feature>
<evidence type="ECO:0000256" key="3">
    <source>
        <dbReference type="ARBA" id="ARBA00022679"/>
    </source>
</evidence>
<name>A0A8J2KN01_9HEXA</name>
<feature type="compositionally biased region" description="Polar residues" evidence="7">
    <location>
        <begin position="364"/>
        <end position="380"/>
    </location>
</feature>
<proteinExistence type="inferred from homology"/>
<keyword evidence="10" id="KW-1185">Reference proteome</keyword>
<evidence type="ECO:0000256" key="6">
    <source>
        <dbReference type="RuleBase" id="RU367087"/>
    </source>
</evidence>
<keyword evidence="4 5" id="KW-0949">S-adenosyl-L-methionine</keyword>
<dbReference type="PANTHER" id="PTHR12315">
    <property type="entry name" value="BICOID-INTERACTING PROTEIN RELATED"/>
    <property type="match status" value="1"/>
</dbReference>
<dbReference type="PANTHER" id="PTHR12315:SF0">
    <property type="entry name" value="7SK SNRNA METHYLPHOSPHATE CAPPING ENZYME"/>
    <property type="match status" value="1"/>
</dbReference>
<evidence type="ECO:0000313" key="9">
    <source>
        <dbReference type="EMBL" id="CAG7818010.1"/>
    </source>
</evidence>
<sequence>MSQVRENSNPNCDEHVSSSTSTATTTTTGTSSLTSDVVQDMEISIRIPPADQQCSSEDDLGGHERDRKVQGNRRRRNGRNSELNNTSELRNEDDCSDLKIDSCGSDLKNDRSVREGSLTSNNNHSNDRSSDNASDPNNDDSDPPVENYIFQEGEFQFDDDDEDDMLLVPEETHHNLLTAQEQRQLQKRRAQSGHYRKRKKSANIDSNYVPPYAKKRFRRQTSVLPSKFLLGGNIRDPLNLASLADAKVNAALNAETPKSSPLPVPVYRQGEVPVFIPKNPDDPLGLQSNEANTPYDCIAGIRKKNTRKHRHRKKGGRRRTDSECSIDNKSEDSDAKDVKDTSVSSEEELKGSGDPGEADKISKDSNLTESGQSSGQQPVATSDGVGAEVPKSEEEIVIPGPSKTCKASSSIIIGAQAAKQLNSGTTVNSKAQIFVAPNPKQSLGPPISKQQVPGPGPSNVVDPMKDEKVGNSKDENNSDSSGPINDSKSEDVNLNKNGTTTSDEANNLPDKNNFPKRKSRQRKRARNKQGLFRFRPGFYLSGQSSDYVPLGTPSVHEANLYQFSPGGPEYFEQPFQSPSISNFVSQEPSLCMEPFSPPPKPEIKRRRIVEALPETVSTANPPPAAPVSIIPDVPQETQVTPKAPTNCFKQPPPPSKLHIRHNNFRKRFRHKSDPIVSPVIPQPGSRRRFNQHHFGGGGGHHKRVETNEEGILQDKEVSGVKYRKKDEVFQYGNYNRYYGYRISEEGMDMRLSAFPKEIFASKEVLDVGCNIGHVTMLIARDYGAKRVLGIDIDPKLIEVAKKNVKHYVDRDPSDETIRFPHSCPLMYGVLQPPPGTVGDTRKIPFPYNVSFRQENYVLESDDLLEGVTPEYDVILCLSITKWIHLNNGDDGLKRFFRRAFLHLRPGGKLILEPQPWSSYKRKKKLTEQIFATFKAIRFYPDKFQDFLLKEVGFSTMEKLTTPTHTAKGFQRPLMVFTKADKAECTPKRSPSHPQLGLVEMITTSTVVPACSPALFVSSSPPNSSAPSDQPTSPHLIKDSLADKESGDE</sequence>
<dbReference type="InterPro" id="IPR010675">
    <property type="entry name" value="Bin3_C"/>
</dbReference>
<feature type="compositionally biased region" description="Low complexity" evidence="7">
    <location>
        <begin position="17"/>
        <end position="35"/>
    </location>
</feature>
<feature type="compositionally biased region" description="Basic and acidic residues" evidence="7">
    <location>
        <begin position="318"/>
        <end position="340"/>
    </location>
</feature>
<dbReference type="EC" id="2.1.1.-" evidence="6"/>
<evidence type="ECO:0000256" key="1">
    <source>
        <dbReference type="ARBA" id="ARBA00008361"/>
    </source>
</evidence>
<dbReference type="Proteomes" id="UP000708208">
    <property type="component" value="Unassembled WGS sequence"/>
</dbReference>
<feature type="compositionally biased region" description="Basic residues" evidence="7">
    <location>
        <begin position="514"/>
        <end position="527"/>
    </location>
</feature>
<dbReference type="CDD" id="cd02440">
    <property type="entry name" value="AdoMet_MTases"/>
    <property type="match status" value="1"/>
</dbReference>
<feature type="region of interest" description="Disordered" evidence="7">
    <location>
        <begin position="1017"/>
        <end position="1048"/>
    </location>
</feature>
<gene>
    <name evidence="9" type="ORF">AFUS01_LOCUS28545</name>
</gene>
<feature type="compositionally biased region" description="Basic and acidic residues" evidence="7">
    <location>
        <begin position="463"/>
        <end position="476"/>
    </location>
</feature>
<feature type="region of interest" description="Disordered" evidence="7">
    <location>
        <begin position="180"/>
        <end position="207"/>
    </location>
</feature>
<evidence type="ECO:0000256" key="5">
    <source>
        <dbReference type="PROSITE-ProRule" id="PRU00848"/>
    </source>
</evidence>
<keyword evidence="3 6" id="KW-0808">Transferase</keyword>
<feature type="compositionally biased region" description="Basic and acidic residues" evidence="7">
    <location>
        <begin position="347"/>
        <end position="363"/>
    </location>
</feature>
<comment type="caution">
    <text evidence="9">The sequence shown here is derived from an EMBL/GenBank/DDBJ whole genome shotgun (WGS) entry which is preliminary data.</text>
</comment>
<dbReference type="EMBL" id="CAJVCH010409371">
    <property type="protein sequence ID" value="CAG7818010.1"/>
    <property type="molecule type" value="Genomic_DNA"/>
</dbReference>
<evidence type="ECO:0000313" key="10">
    <source>
        <dbReference type="Proteomes" id="UP000708208"/>
    </source>
</evidence>
<dbReference type="GO" id="GO:0008171">
    <property type="term" value="F:O-methyltransferase activity"/>
    <property type="evidence" value="ECO:0007669"/>
    <property type="project" value="UniProtKB-UniRule"/>
</dbReference>
<feature type="compositionally biased region" description="Basic residues" evidence="7">
    <location>
        <begin position="301"/>
        <end position="317"/>
    </location>
</feature>
<feature type="compositionally biased region" description="Basic and acidic residues" evidence="7">
    <location>
        <begin position="1035"/>
        <end position="1048"/>
    </location>
</feature>
<accession>A0A8J2KN01</accession>
<dbReference type="InterPro" id="IPR041698">
    <property type="entry name" value="Methyltransf_25"/>
</dbReference>
<feature type="compositionally biased region" description="Polar residues" evidence="7">
    <location>
        <begin position="494"/>
        <end position="505"/>
    </location>
</feature>
<keyword evidence="2 6" id="KW-0489">Methyltransferase</keyword>
<dbReference type="GO" id="GO:0008173">
    <property type="term" value="F:RNA methyltransferase activity"/>
    <property type="evidence" value="ECO:0007669"/>
    <property type="project" value="UniProtKB-UniRule"/>
</dbReference>
<dbReference type="InterPro" id="IPR039772">
    <property type="entry name" value="Bin3-like"/>
</dbReference>
<dbReference type="GO" id="GO:0017069">
    <property type="term" value="F:snRNA binding"/>
    <property type="evidence" value="ECO:0007669"/>
    <property type="project" value="TreeGrafter"/>
</dbReference>
<evidence type="ECO:0000259" key="8">
    <source>
        <dbReference type="PROSITE" id="PS51515"/>
    </source>
</evidence>
<dbReference type="GO" id="GO:0032259">
    <property type="term" value="P:methylation"/>
    <property type="evidence" value="ECO:0007669"/>
    <property type="project" value="UniProtKB-KW"/>
</dbReference>
<dbReference type="AlphaFoldDB" id="A0A8J2KN01"/>
<feature type="region of interest" description="Disordered" evidence="7">
    <location>
        <begin position="297"/>
        <end position="406"/>
    </location>
</feature>
<feature type="compositionally biased region" description="Basic and acidic residues" evidence="7">
    <location>
        <begin position="89"/>
        <end position="100"/>
    </location>
</feature>
<comment type="similarity">
    <text evidence="1 6">Belongs to the methyltransferase superfamily.</text>
</comment>
<reference evidence="9" key="1">
    <citation type="submission" date="2021-06" db="EMBL/GenBank/DDBJ databases">
        <authorList>
            <person name="Hodson N. C."/>
            <person name="Mongue J. A."/>
            <person name="Jaron S. K."/>
        </authorList>
    </citation>
    <scope>NUCLEOTIDE SEQUENCE</scope>
</reference>